<gene>
    <name evidence="1" type="ORF">ISS97_02865</name>
</gene>
<name>A0ABW8K2P3_9GAMM</name>
<accession>A0ABW8K2P3</accession>
<dbReference type="EMBL" id="JADIKD010000006">
    <property type="protein sequence ID" value="MFK2916193.1"/>
    <property type="molecule type" value="Genomic_DNA"/>
</dbReference>
<protein>
    <submittedName>
        <fullName evidence="1">Type II toxin-antitoxin system RelE/ParE family toxin</fullName>
    </submittedName>
</protein>
<dbReference type="RefSeq" id="WP_379984848.1">
    <property type="nucleotide sequence ID" value="NZ_JADIKD010000006.1"/>
</dbReference>
<dbReference type="PIRSF" id="PIRSF028744">
    <property type="entry name" value="Addict_mod_HI1419"/>
    <property type="match status" value="1"/>
</dbReference>
<dbReference type="InterPro" id="IPR014056">
    <property type="entry name" value="TypeIITA-like_toxin_pred"/>
</dbReference>
<reference evidence="1 2" key="1">
    <citation type="submission" date="2020-10" db="EMBL/GenBank/DDBJ databases">
        <title>Phylogeny of dyella-like bacteria.</title>
        <authorList>
            <person name="Fu J."/>
        </authorList>
    </citation>
    <scope>NUCLEOTIDE SEQUENCE [LARGE SCALE GENOMIC DNA]</scope>
    <source>
        <strain evidence="1 2">BB4</strain>
    </source>
</reference>
<organism evidence="1 2">
    <name type="scientific">Dyella koreensis</name>
    <dbReference type="NCBI Taxonomy" id="311235"/>
    <lineage>
        <taxon>Bacteria</taxon>
        <taxon>Pseudomonadati</taxon>
        <taxon>Pseudomonadota</taxon>
        <taxon>Gammaproteobacteria</taxon>
        <taxon>Lysobacterales</taxon>
        <taxon>Rhodanobacteraceae</taxon>
        <taxon>Dyella</taxon>
    </lineage>
</organism>
<dbReference type="NCBIfam" id="TIGR02683">
    <property type="entry name" value="upstrm_HI1419"/>
    <property type="match status" value="1"/>
</dbReference>
<comment type="caution">
    <text evidence="1">The sequence shown here is derived from an EMBL/GenBank/DDBJ whole genome shotgun (WGS) entry which is preliminary data.</text>
</comment>
<proteinExistence type="predicted"/>
<dbReference type="Proteomes" id="UP001620408">
    <property type="component" value="Unassembled WGS sequence"/>
</dbReference>
<dbReference type="PANTHER" id="PTHR41791:SF1">
    <property type="entry name" value="SSL7039 PROTEIN"/>
    <property type="match status" value="1"/>
</dbReference>
<keyword evidence="2" id="KW-1185">Reference proteome</keyword>
<evidence type="ECO:0000313" key="1">
    <source>
        <dbReference type="EMBL" id="MFK2916193.1"/>
    </source>
</evidence>
<evidence type="ECO:0000313" key="2">
    <source>
        <dbReference type="Proteomes" id="UP001620408"/>
    </source>
</evidence>
<dbReference type="PANTHER" id="PTHR41791">
    <property type="entry name" value="SSL7039 PROTEIN"/>
    <property type="match status" value="1"/>
</dbReference>
<sequence>MLELVKSETFGTWMRNLRDRRAKARIQMRIDCLSLGNPGQHRYLACGINEMQIDHAPGYRMYYTMRGKWLAILLCSSGQRSQQADIANAAHIAEALER</sequence>